<dbReference type="Gene3D" id="3.40.50.720">
    <property type="entry name" value="NAD(P)-binding Rossmann-like Domain"/>
    <property type="match status" value="1"/>
</dbReference>
<feature type="region of interest" description="Disordered" evidence="3">
    <location>
        <begin position="782"/>
        <end position="815"/>
    </location>
</feature>
<protein>
    <submittedName>
        <fullName evidence="4">Short-chain dehydrogenase protein</fullName>
    </submittedName>
</protein>
<dbReference type="InterPro" id="IPR002347">
    <property type="entry name" value="SDR_fam"/>
</dbReference>
<dbReference type="PANTHER" id="PTHR24320">
    <property type="entry name" value="RETINOL DEHYDROGENASE"/>
    <property type="match status" value="1"/>
</dbReference>
<feature type="region of interest" description="Disordered" evidence="3">
    <location>
        <begin position="515"/>
        <end position="540"/>
    </location>
</feature>
<gene>
    <name evidence="4" type="ORF">GTA08_BOTSDO00489</name>
</gene>
<dbReference type="AlphaFoldDB" id="A0A8H4J807"/>
<proteinExistence type="inferred from homology"/>
<feature type="compositionally biased region" description="Polar residues" evidence="3">
    <location>
        <begin position="563"/>
        <end position="575"/>
    </location>
</feature>
<evidence type="ECO:0000256" key="3">
    <source>
        <dbReference type="SAM" id="MobiDB-lite"/>
    </source>
</evidence>
<comment type="similarity">
    <text evidence="1">Belongs to the short-chain dehydrogenases/reductases (SDR) family.</text>
</comment>
<dbReference type="EMBL" id="WWBZ02000001">
    <property type="protein sequence ID" value="KAF4313447.1"/>
    <property type="molecule type" value="Genomic_DNA"/>
</dbReference>
<feature type="compositionally biased region" description="Basic and acidic residues" evidence="3">
    <location>
        <begin position="416"/>
        <end position="428"/>
    </location>
</feature>
<dbReference type="PANTHER" id="PTHR24320:SF272">
    <property type="entry name" value="NAD(P)-BINDING ROSSMANN-FOLD SUPERFAMILY PROTEIN"/>
    <property type="match status" value="1"/>
</dbReference>
<dbReference type="PRINTS" id="PR00081">
    <property type="entry name" value="GDHRDH"/>
</dbReference>
<comment type="caution">
    <text evidence="4">The sequence shown here is derived from an EMBL/GenBank/DDBJ whole genome shotgun (WGS) entry which is preliminary data.</text>
</comment>
<feature type="compositionally biased region" description="Polar residues" evidence="3">
    <location>
        <begin position="515"/>
        <end position="532"/>
    </location>
</feature>
<dbReference type="Proteomes" id="UP000572817">
    <property type="component" value="Unassembled WGS sequence"/>
</dbReference>
<organism evidence="4 5">
    <name type="scientific">Botryosphaeria dothidea</name>
    <dbReference type="NCBI Taxonomy" id="55169"/>
    <lineage>
        <taxon>Eukaryota</taxon>
        <taxon>Fungi</taxon>
        <taxon>Dikarya</taxon>
        <taxon>Ascomycota</taxon>
        <taxon>Pezizomycotina</taxon>
        <taxon>Dothideomycetes</taxon>
        <taxon>Dothideomycetes incertae sedis</taxon>
        <taxon>Botryosphaeriales</taxon>
        <taxon>Botryosphaeriaceae</taxon>
        <taxon>Botryosphaeria</taxon>
    </lineage>
</organism>
<feature type="region of interest" description="Disordered" evidence="3">
    <location>
        <begin position="588"/>
        <end position="611"/>
    </location>
</feature>
<feature type="region of interest" description="Disordered" evidence="3">
    <location>
        <begin position="477"/>
        <end position="497"/>
    </location>
</feature>
<evidence type="ECO:0000313" key="5">
    <source>
        <dbReference type="Proteomes" id="UP000572817"/>
    </source>
</evidence>
<name>A0A8H4J807_9PEZI</name>
<dbReference type="SUPFAM" id="SSF51735">
    <property type="entry name" value="NAD(P)-binding Rossmann-fold domains"/>
    <property type="match status" value="1"/>
</dbReference>
<feature type="region of interest" description="Disordered" evidence="3">
    <location>
        <begin position="373"/>
        <end position="442"/>
    </location>
</feature>
<keyword evidence="2" id="KW-0560">Oxidoreductase</keyword>
<dbReference type="GO" id="GO:0016491">
    <property type="term" value="F:oxidoreductase activity"/>
    <property type="evidence" value="ECO:0007669"/>
    <property type="project" value="UniProtKB-KW"/>
</dbReference>
<keyword evidence="5" id="KW-1185">Reference proteome</keyword>
<feature type="compositionally biased region" description="Low complexity" evidence="3">
    <location>
        <begin position="384"/>
        <end position="397"/>
    </location>
</feature>
<evidence type="ECO:0000256" key="2">
    <source>
        <dbReference type="ARBA" id="ARBA00023002"/>
    </source>
</evidence>
<dbReference type="InterPro" id="IPR036291">
    <property type="entry name" value="NAD(P)-bd_dom_sf"/>
</dbReference>
<feature type="compositionally biased region" description="Low complexity" evidence="3">
    <location>
        <begin position="594"/>
        <end position="611"/>
    </location>
</feature>
<sequence length="884" mass="98948">MAERITLYAHLHTTLNGPGDQRPTALRIIQDEDLVGRWSDKTVFITGANQGIGLETARALHATGATLYLGVRSMAKGEAAKNTILSTSSGKGVIIPIEISLDSLFSVRAAVAAFQAQSERLNVLINNAGIMATKQAVTEDGFESQFGTNHLGHFLLTSLLLPSLAASSTPDFASRVINLSSAGHKAHADGQIDITDLTWQRRGYNAWKAYGAAKTANVLHANHLDRLYGSDPIHPVCAFSVNPGGIFTGLFDNLSVEEKASYEAWRPNFKSSEQGAATTVWCATARILEGKGGMYCEDCGEGAPAEMGLDGKWLRSDVTFAPWAKGDAETEVRLWKSPSWTVHRLADGTILAPAEQSLHSSFTVDSIPPPTVHFGYNPYDTQNSPSSSHSHPDMPSSKASPDRPAHPTQPDGHLQPGRESHMEEEKTYPHLMPQPNNPQHQFHQTLQQAYREHYETHIQLQQLGYFIPQQQILLIPNDRDSGYGSQDDATSPQSGYDPVFGYHGLPLQSPSYSHNWTVSQPEPHANPSTVKQNSHRGTDIQKYRRPMEPGIEKHGAVARQKHSLSSSQFTPPQNKSFRIQWRKEDQLGLHRQAKQQPSQEQPAQQPRAPQAPTDIEVDAALTQHVEDMIEYGCVMTPMPHWLPPVLERLHQEHEECKRNNDDKDFKVRPGILQRITTEAQKEGWRKESSNAKFEPMPNEWYKQLKADIGWRLAKRTQESKTVKFRETAQQKMPIQLPTPLEKNEKLESNVGQEDRQQDASVLQLVMYSADFGAGSTHWMEQQRQEKSLKRKIEDSQNENMAQSSTYANPEPGVQMKPGPRANLIKVAHDYPREYPTFVSPYDLDYSSPYYYSYPLPHLHNPDVPLVLLHSIVDGKERQSFGRLV</sequence>
<accession>A0A8H4J807</accession>
<dbReference type="OrthoDB" id="191139at2759"/>
<feature type="region of interest" description="Disordered" evidence="3">
    <location>
        <begin position="553"/>
        <end position="575"/>
    </location>
</feature>
<evidence type="ECO:0000256" key="1">
    <source>
        <dbReference type="ARBA" id="ARBA00006484"/>
    </source>
</evidence>
<feature type="compositionally biased region" description="Polar residues" evidence="3">
    <location>
        <begin position="483"/>
        <end position="494"/>
    </location>
</feature>
<feature type="compositionally biased region" description="Basic and acidic residues" evidence="3">
    <location>
        <begin position="782"/>
        <end position="794"/>
    </location>
</feature>
<dbReference type="Pfam" id="PF00106">
    <property type="entry name" value="adh_short"/>
    <property type="match status" value="1"/>
</dbReference>
<feature type="compositionally biased region" description="Polar residues" evidence="3">
    <location>
        <begin position="797"/>
        <end position="807"/>
    </location>
</feature>
<feature type="compositionally biased region" description="Low complexity" evidence="3">
    <location>
        <begin position="433"/>
        <end position="442"/>
    </location>
</feature>
<reference evidence="4" key="1">
    <citation type="submission" date="2020-04" db="EMBL/GenBank/DDBJ databases">
        <title>Genome Assembly and Annotation of Botryosphaeria dothidea sdau 11-99, a Latent Pathogen of Apple Fruit Ring Rot in China.</title>
        <authorList>
            <person name="Yu C."/>
            <person name="Diao Y."/>
            <person name="Lu Q."/>
            <person name="Zhao J."/>
            <person name="Cui S."/>
            <person name="Peng C."/>
            <person name="He B."/>
            <person name="Liu H."/>
        </authorList>
    </citation>
    <scope>NUCLEOTIDE SEQUENCE [LARGE SCALE GENOMIC DNA]</scope>
    <source>
        <strain evidence="4">Sdau11-99</strain>
    </source>
</reference>
<evidence type="ECO:0000313" key="4">
    <source>
        <dbReference type="EMBL" id="KAF4313447.1"/>
    </source>
</evidence>